<dbReference type="STRING" id="252740.A0A423WJ70"/>
<dbReference type="PANTHER" id="PTHR38788">
    <property type="entry name" value="CLR5 DOMAIN-CONTAINING PROTEIN"/>
    <property type="match status" value="1"/>
</dbReference>
<sequence length="112" mass="13116">MTKEWIRYKDTILKLYKDQGMTLDEVRRVMRDEHGFEASVRAYRSRFDKWRVNKYNIARRRSATATMAARYEPAARAGDFSAVDCFQVPGVQGSELPWARHYSAPDLPVVER</sequence>
<keyword evidence="3" id="KW-1185">Reference proteome</keyword>
<comment type="caution">
    <text evidence="2">The sequence shown here is derived from an EMBL/GenBank/DDBJ whole genome shotgun (WGS) entry which is preliminary data.</text>
</comment>
<organism evidence="2 3">
    <name type="scientific">Cytospora chrysosperma</name>
    <name type="common">Cytospora canker fungus</name>
    <name type="synonym">Sphaeria chrysosperma</name>
    <dbReference type="NCBI Taxonomy" id="252740"/>
    <lineage>
        <taxon>Eukaryota</taxon>
        <taxon>Fungi</taxon>
        <taxon>Dikarya</taxon>
        <taxon>Ascomycota</taxon>
        <taxon>Pezizomycotina</taxon>
        <taxon>Sordariomycetes</taxon>
        <taxon>Sordariomycetidae</taxon>
        <taxon>Diaporthales</taxon>
        <taxon>Cytosporaceae</taxon>
        <taxon>Cytospora</taxon>
    </lineage>
</organism>
<dbReference type="Pfam" id="PF14420">
    <property type="entry name" value="Clr5"/>
    <property type="match status" value="1"/>
</dbReference>
<dbReference type="OrthoDB" id="4115389at2759"/>
<dbReference type="EMBL" id="LJZO01000003">
    <property type="protein sequence ID" value="ROW03464.1"/>
    <property type="molecule type" value="Genomic_DNA"/>
</dbReference>
<protein>
    <recommendedName>
        <fullName evidence="1">Clr5 domain-containing protein</fullName>
    </recommendedName>
</protein>
<evidence type="ECO:0000259" key="1">
    <source>
        <dbReference type="Pfam" id="PF14420"/>
    </source>
</evidence>
<accession>A0A423WJ70</accession>
<evidence type="ECO:0000313" key="3">
    <source>
        <dbReference type="Proteomes" id="UP000284375"/>
    </source>
</evidence>
<name>A0A423WJ70_CYTCH</name>
<reference evidence="2 3" key="1">
    <citation type="submission" date="2015-09" db="EMBL/GenBank/DDBJ databases">
        <title>Host preference determinants of Valsa canker pathogens revealed by comparative genomics.</title>
        <authorList>
            <person name="Yin Z."/>
            <person name="Huang L."/>
        </authorList>
    </citation>
    <scope>NUCLEOTIDE SEQUENCE [LARGE SCALE GENOMIC DNA]</scope>
    <source>
        <strain evidence="2 3">YSFL</strain>
    </source>
</reference>
<dbReference type="PANTHER" id="PTHR38788:SF3">
    <property type="entry name" value="CLR5 DOMAIN-CONTAINING PROTEIN"/>
    <property type="match status" value="1"/>
</dbReference>
<feature type="domain" description="Clr5" evidence="1">
    <location>
        <begin position="1"/>
        <end position="54"/>
    </location>
</feature>
<dbReference type="AlphaFoldDB" id="A0A423WJ70"/>
<evidence type="ECO:0000313" key="2">
    <source>
        <dbReference type="EMBL" id="ROW03464.1"/>
    </source>
</evidence>
<proteinExistence type="predicted"/>
<dbReference type="InterPro" id="IPR025676">
    <property type="entry name" value="Clr5_dom"/>
</dbReference>
<dbReference type="Proteomes" id="UP000284375">
    <property type="component" value="Unassembled WGS sequence"/>
</dbReference>
<gene>
    <name evidence="2" type="ORF">VSDG_01326</name>
</gene>